<gene>
    <name evidence="1" type="ORF">SIL82_01035</name>
</gene>
<dbReference type="Pfam" id="PF22014">
    <property type="entry name" value="DUF6932"/>
    <property type="match status" value="1"/>
</dbReference>
<dbReference type="Proteomes" id="UP001279660">
    <property type="component" value="Unassembled WGS sequence"/>
</dbReference>
<sequence>MAIPDWNEFGLLPEGIHDSDFGEIARRLAFNDHRASLVRGLERSLDWLRTMPPIQSLIVDGSFVTDKALPSDIDAVAMIGNLTERNQREWIRAWQPLHRELKEQYRVDLYPTVEDRGNNFSAYFQYLRPEEALDRGAPLGVLKGLLRITI</sequence>
<organism evidence="1 2">
    <name type="scientific">Sphingomonas echinoides</name>
    <dbReference type="NCBI Taxonomy" id="59803"/>
    <lineage>
        <taxon>Bacteria</taxon>
        <taxon>Pseudomonadati</taxon>
        <taxon>Pseudomonadota</taxon>
        <taxon>Alphaproteobacteria</taxon>
        <taxon>Sphingomonadales</taxon>
        <taxon>Sphingomonadaceae</taxon>
        <taxon>Sphingomonas</taxon>
    </lineage>
</organism>
<dbReference type="RefSeq" id="WP_154651320.1">
    <property type="nucleotide sequence ID" value="NZ_JAWXXV010000001.1"/>
</dbReference>
<evidence type="ECO:0008006" key="3">
    <source>
        <dbReference type="Google" id="ProtNLM"/>
    </source>
</evidence>
<dbReference type="EMBL" id="JAWXXV010000001">
    <property type="protein sequence ID" value="MDX5982829.1"/>
    <property type="molecule type" value="Genomic_DNA"/>
</dbReference>
<protein>
    <recommendedName>
        <fullName evidence="3">Polymerase nucleotidyl transferase domain-containing protein</fullName>
    </recommendedName>
</protein>
<reference evidence="1 2" key="1">
    <citation type="submission" date="2023-11" db="EMBL/GenBank/DDBJ databases">
        <title>MicrobeMod: A computational toolkit for identifying prokaryotic methylation and restriction-modification with nanopore sequencing.</title>
        <authorList>
            <person name="Crits-Christoph A."/>
            <person name="Kang S.C."/>
            <person name="Lee H."/>
            <person name="Ostrov N."/>
        </authorList>
    </citation>
    <scope>NUCLEOTIDE SEQUENCE [LARGE SCALE GENOMIC DNA]</scope>
    <source>
        <strain evidence="1 2">ATCC 14820</strain>
    </source>
</reference>
<keyword evidence="2" id="KW-1185">Reference proteome</keyword>
<proteinExistence type="predicted"/>
<evidence type="ECO:0000313" key="2">
    <source>
        <dbReference type="Proteomes" id="UP001279660"/>
    </source>
</evidence>
<accession>A0ABU4PJC1</accession>
<dbReference type="InterPro" id="IPR053860">
    <property type="entry name" value="DUF6932"/>
</dbReference>
<comment type="caution">
    <text evidence="1">The sequence shown here is derived from an EMBL/GenBank/DDBJ whole genome shotgun (WGS) entry which is preliminary data.</text>
</comment>
<name>A0ABU4PJC1_9SPHN</name>
<evidence type="ECO:0000313" key="1">
    <source>
        <dbReference type="EMBL" id="MDX5982829.1"/>
    </source>
</evidence>